<dbReference type="PANTHER" id="PTHR12341">
    <property type="entry name" value="5'-&gt;3' EXORIBONUCLEASE"/>
    <property type="match status" value="1"/>
</dbReference>
<evidence type="ECO:0000256" key="1">
    <source>
        <dbReference type="ARBA" id="ARBA00022722"/>
    </source>
</evidence>
<evidence type="ECO:0000256" key="3">
    <source>
        <dbReference type="ARBA" id="ARBA00022839"/>
    </source>
</evidence>
<dbReference type="GO" id="GO:0000956">
    <property type="term" value="P:nuclear-transcribed mRNA catabolic process"/>
    <property type="evidence" value="ECO:0007669"/>
    <property type="project" value="TreeGrafter"/>
</dbReference>
<evidence type="ECO:0000313" key="7">
    <source>
        <dbReference type="EMBL" id="QHT80549.1"/>
    </source>
</evidence>
<dbReference type="EMBL" id="MN739971">
    <property type="protein sequence ID" value="QHT80549.1"/>
    <property type="molecule type" value="Genomic_DNA"/>
</dbReference>
<dbReference type="GO" id="GO:0004534">
    <property type="term" value="F:5'-3' RNA exonuclease activity"/>
    <property type="evidence" value="ECO:0007669"/>
    <property type="project" value="TreeGrafter"/>
</dbReference>
<evidence type="ECO:0008006" key="8">
    <source>
        <dbReference type="Google" id="ProtNLM"/>
    </source>
</evidence>
<dbReference type="Pfam" id="PF17846">
    <property type="entry name" value="XRN_M"/>
    <property type="match status" value="2"/>
</dbReference>
<keyword evidence="3" id="KW-0269">Exonuclease</keyword>
<feature type="domain" description="Xrn1 N-terminal" evidence="5">
    <location>
        <begin position="1"/>
        <end position="207"/>
    </location>
</feature>
<name>A0A6C0HJ73_9ZZZZ</name>
<evidence type="ECO:0000256" key="4">
    <source>
        <dbReference type="ARBA" id="ARBA00038299"/>
    </source>
</evidence>
<keyword evidence="1" id="KW-0540">Nuclease</keyword>
<protein>
    <recommendedName>
        <fullName evidence="8">Xrn1 N-terminal domain-containing protein</fullName>
    </recommendedName>
</protein>
<evidence type="ECO:0000259" key="6">
    <source>
        <dbReference type="Pfam" id="PF17846"/>
    </source>
</evidence>
<accession>A0A6C0HJ73</accession>
<reference evidence="7" key="1">
    <citation type="journal article" date="2020" name="Nature">
        <title>Giant virus diversity and host interactions through global metagenomics.</title>
        <authorList>
            <person name="Schulz F."/>
            <person name="Roux S."/>
            <person name="Paez-Espino D."/>
            <person name="Jungbluth S."/>
            <person name="Walsh D.A."/>
            <person name="Denef V.J."/>
            <person name="McMahon K.D."/>
            <person name="Konstantinidis K.T."/>
            <person name="Eloe-Fadrosh E.A."/>
            <person name="Kyrpides N.C."/>
            <person name="Woyke T."/>
        </authorList>
    </citation>
    <scope>NUCLEOTIDE SEQUENCE</scope>
    <source>
        <strain evidence="7">GVMAG-M-3300023184-120</strain>
    </source>
</reference>
<dbReference type="PANTHER" id="PTHR12341:SF7">
    <property type="entry name" value="5'-3' EXORIBONUCLEASE 1"/>
    <property type="match status" value="1"/>
</dbReference>
<dbReference type="InterPro" id="IPR027073">
    <property type="entry name" value="5_3_exoribonuclease"/>
</dbReference>
<dbReference type="GO" id="GO:0003723">
    <property type="term" value="F:RNA binding"/>
    <property type="evidence" value="ECO:0007669"/>
    <property type="project" value="TreeGrafter"/>
</dbReference>
<proteinExistence type="inferred from homology"/>
<dbReference type="InterPro" id="IPR004859">
    <property type="entry name" value="Xrn1_N"/>
</dbReference>
<dbReference type="Pfam" id="PF03159">
    <property type="entry name" value="XRN_N"/>
    <property type="match status" value="1"/>
</dbReference>
<sequence length="536" mass="63105">MGIPSYFAHIIKSFSNIVQTSEKIEKKFDRLYMDCNSLLYDCFRNLDPQLSEIETELIRSTIERIEYYINKIEPTELIFIAFDGVAPFAKMDQQRTRRYRSCYEVAMTTENPELKTGFSTSYFTPGTSFMKQLSLAMQLHFSAPSKYGVQQIIVATPEEAGEGEHKLYAHLRQNPTQVAAIYGLDADLIMLSLLHLQYAPQLYVFREVPAFAHVLLNSNSKRSDDLEPCFLDILKLGNSISSMMGCRFPHKNRMMDYVFLCFFLGNDFLPHFPSLNIRTNGIQRLLDVYNETIGNKQETFLLTQTTPPKINWNQLHVFIKALATHEHTFILQEYALRKKWDAKGPQSYKSKTPEERLVLLQDSPILFRQEETYICPTEPFWEERYYQRLFENVHVGKVCVNYLEGLEWVLTYYMEGCVDWKWKYNFNYPPLLKDLVKNVPNTKTPKTFFHEKNTKPFKSSTQLIYVLPPNLHKTVLPLTTLNTIQAKYSHYFLPCETQKELETWEFQWAFCRFFWECHIKTPEIPVEILEEWDNDI</sequence>
<keyword evidence="2" id="KW-0378">Hydrolase</keyword>
<feature type="domain" description="Xrn1 helical" evidence="6">
    <location>
        <begin position="255"/>
        <end position="341"/>
    </location>
</feature>
<evidence type="ECO:0000259" key="5">
    <source>
        <dbReference type="Pfam" id="PF03159"/>
    </source>
</evidence>
<dbReference type="Gene3D" id="3.40.50.12390">
    <property type="match status" value="1"/>
</dbReference>
<organism evidence="7">
    <name type="scientific">viral metagenome</name>
    <dbReference type="NCBI Taxonomy" id="1070528"/>
    <lineage>
        <taxon>unclassified sequences</taxon>
        <taxon>metagenomes</taxon>
        <taxon>organismal metagenomes</taxon>
    </lineage>
</organism>
<dbReference type="GO" id="GO:0016075">
    <property type="term" value="P:rRNA catabolic process"/>
    <property type="evidence" value="ECO:0007669"/>
    <property type="project" value="TreeGrafter"/>
</dbReference>
<dbReference type="InterPro" id="IPR041412">
    <property type="entry name" value="Xrn1_helical"/>
</dbReference>
<dbReference type="GO" id="GO:0005634">
    <property type="term" value="C:nucleus"/>
    <property type="evidence" value="ECO:0007669"/>
    <property type="project" value="TreeGrafter"/>
</dbReference>
<dbReference type="AlphaFoldDB" id="A0A6C0HJ73"/>
<feature type="domain" description="Xrn1 helical" evidence="6">
    <location>
        <begin position="379"/>
        <end position="472"/>
    </location>
</feature>
<evidence type="ECO:0000256" key="2">
    <source>
        <dbReference type="ARBA" id="ARBA00022801"/>
    </source>
</evidence>
<comment type="similarity">
    <text evidence="4">Belongs to the 5'-3' exonuclease family.</text>
</comment>